<protein>
    <submittedName>
        <fullName evidence="6">Probable terpene synthase 2</fullName>
    </submittedName>
</protein>
<dbReference type="GeneID" id="132799304"/>
<evidence type="ECO:0000259" key="4">
    <source>
        <dbReference type="Pfam" id="PF03936"/>
    </source>
</evidence>
<dbReference type="RefSeq" id="XP_060669959.1">
    <property type="nucleotide sequence ID" value="XM_060813976.1"/>
</dbReference>
<dbReference type="Proteomes" id="UP001652623">
    <property type="component" value="Chromosome 1"/>
</dbReference>
<evidence type="ECO:0000256" key="3">
    <source>
        <dbReference type="ARBA" id="ARBA00023239"/>
    </source>
</evidence>
<dbReference type="InterPro" id="IPR050148">
    <property type="entry name" value="Terpene_synthase-like"/>
</dbReference>
<keyword evidence="1" id="KW-0479">Metal-binding</keyword>
<dbReference type="Pfam" id="PF03936">
    <property type="entry name" value="Terpene_synth_C"/>
    <property type="match status" value="1"/>
</dbReference>
<gene>
    <name evidence="6" type="primary">LOC132799304</name>
</gene>
<keyword evidence="2" id="KW-0460">Magnesium</keyword>
<dbReference type="InterPro" id="IPR008949">
    <property type="entry name" value="Isoprenoid_synthase_dom_sf"/>
</dbReference>
<evidence type="ECO:0000313" key="5">
    <source>
        <dbReference type="Proteomes" id="UP001652623"/>
    </source>
</evidence>
<dbReference type="PANTHER" id="PTHR31225:SF93">
    <property type="entry name" value="ALPHA-HUMULENE_(-)-(E)-BETA-CARYOPHYLLENE SYNTHASE"/>
    <property type="match status" value="1"/>
</dbReference>
<dbReference type="PANTHER" id="PTHR31225">
    <property type="entry name" value="OS04G0344100 PROTEIN-RELATED"/>
    <property type="match status" value="1"/>
</dbReference>
<evidence type="ECO:0000256" key="1">
    <source>
        <dbReference type="ARBA" id="ARBA00022723"/>
    </source>
</evidence>
<organism evidence="5 6">
    <name type="scientific">Ziziphus jujuba</name>
    <name type="common">Chinese jujube</name>
    <name type="synonym">Ziziphus sativa</name>
    <dbReference type="NCBI Taxonomy" id="326968"/>
    <lineage>
        <taxon>Eukaryota</taxon>
        <taxon>Viridiplantae</taxon>
        <taxon>Streptophyta</taxon>
        <taxon>Embryophyta</taxon>
        <taxon>Tracheophyta</taxon>
        <taxon>Spermatophyta</taxon>
        <taxon>Magnoliopsida</taxon>
        <taxon>eudicotyledons</taxon>
        <taxon>Gunneridae</taxon>
        <taxon>Pentapetalae</taxon>
        <taxon>rosids</taxon>
        <taxon>fabids</taxon>
        <taxon>Rosales</taxon>
        <taxon>Rhamnaceae</taxon>
        <taxon>Paliureae</taxon>
        <taxon>Ziziphus</taxon>
    </lineage>
</organism>
<accession>A0ABM3ZZQ4</accession>
<keyword evidence="5" id="KW-1185">Reference proteome</keyword>
<evidence type="ECO:0000256" key="2">
    <source>
        <dbReference type="ARBA" id="ARBA00022842"/>
    </source>
</evidence>
<reference evidence="6" key="1">
    <citation type="submission" date="2025-08" db="UniProtKB">
        <authorList>
            <consortium name="RefSeq"/>
        </authorList>
    </citation>
    <scope>IDENTIFICATION</scope>
    <source>
        <tissue evidence="6">Seedling</tissue>
    </source>
</reference>
<dbReference type="InterPro" id="IPR005630">
    <property type="entry name" value="Terpene_synthase_metal-bd"/>
</dbReference>
<feature type="domain" description="Terpene synthase metal-binding" evidence="4">
    <location>
        <begin position="6"/>
        <end position="61"/>
    </location>
</feature>
<name>A0ABM3ZZQ4_ZIZJJ</name>
<evidence type="ECO:0000313" key="6">
    <source>
        <dbReference type="RefSeq" id="XP_060669959.1"/>
    </source>
</evidence>
<sequence length="126" mass="14020">MGVYLESCGYSLLTITSFLGMGEVATKKAFDWVSNGPKIVKSSSIICRLMDDLVGYKEKEACDALQEKVVEAWKDINEECLEPRDVPMPLIMRVVNLARVMDVLYKDGDGYTHAKGSTKKLVHPCS</sequence>
<proteinExistence type="predicted"/>
<dbReference type="SUPFAM" id="SSF48576">
    <property type="entry name" value="Terpenoid synthases"/>
    <property type="match status" value="1"/>
</dbReference>
<keyword evidence="3" id="KW-0456">Lyase</keyword>
<dbReference type="Gene3D" id="1.10.600.10">
    <property type="entry name" value="Farnesyl Diphosphate Synthase"/>
    <property type="match status" value="1"/>
</dbReference>